<comment type="caution">
    <text evidence="2">The sequence shown here is derived from an EMBL/GenBank/DDBJ whole genome shotgun (WGS) entry which is preliminary data.</text>
</comment>
<dbReference type="InterPro" id="IPR041657">
    <property type="entry name" value="HTH_17"/>
</dbReference>
<name>A0ABW7YL86_9ACTN</name>
<accession>A0ABW7YL86</accession>
<dbReference type="EMBL" id="JBITGY010000001">
    <property type="protein sequence ID" value="MFI6496662.1"/>
    <property type="molecule type" value="Genomic_DNA"/>
</dbReference>
<organism evidence="2 3">
    <name type="scientific">Nonomuraea typhae</name>
    <dbReference type="NCBI Taxonomy" id="2603600"/>
    <lineage>
        <taxon>Bacteria</taxon>
        <taxon>Bacillati</taxon>
        <taxon>Actinomycetota</taxon>
        <taxon>Actinomycetes</taxon>
        <taxon>Streptosporangiales</taxon>
        <taxon>Streptosporangiaceae</taxon>
        <taxon>Nonomuraea</taxon>
    </lineage>
</organism>
<evidence type="ECO:0000313" key="3">
    <source>
        <dbReference type="Proteomes" id="UP001612741"/>
    </source>
</evidence>
<dbReference type="InterPro" id="IPR009061">
    <property type="entry name" value="DNA-bd_dom_put_sf"/>
</dbReference>
<evidence type="ECO:0000313" key="2">
    <source>
        <dbReference type="EMBL" id="MFI6496662.1"/>
    </source>
</evidence>
<feature type="domain" description="Helix-turn-helix" evidence="1">
    <location>
        <begin position="5"/>
        <end position="51"/>
    </location>
</feature>
<dbReference type="Gene3D" id="1.10.10.10">
    <property type="entry name" value="Winged helix-like DNA-binding domain superfamily/Winged helix DNA-binding domain"/>
    <property type="match status" value="1"/>
</dbReference>
<dbReference type="Pfam" id="PF12728">
    <property type="entry name" value="HTH_17"/>
    <property type="match status" value="1"/>
</dbReference>
<dbReference type="SUPFAM" id="SSF46955">
    <property type="entry name" value="Putative DNA-binding domain"/>
    <property type="match status" value="1"/>
</dbReference>
<proteinExistence type="predicted"/>
<dbReference type="InterPro" id="IPR036388">
    <property type="entry name" value="WH-like_DNA-bd_sf"/>
</dbReference>
<dbReference type="RefSeq" id="WP_397078909.1">
    <property type="nucleotide sequence ID" value="NZ_JBITGY010000001.1"/>
</dbReference>
<dbReference type="Proteomes" id="UP001612741">
    <property type="component" value="Unassembled WGS sequence"/>
</dbReference>
<gene>
    <name evidence="2" type="ORF">ACIBG2_04725</name>
</gene>
<reference evidence="2 3" key="1">
    <citation type="submission" date="2024-10" db="EMBL/GenBank/DDBJ databases">
        <title>The Natural Products Discovery Center: Release of the First 8490 Sequenced Strains for Exploring Actinobacteria Biosynthetic Diversity.</title>
        <authorList>
            <person name="Kalkreuter E."/>
            <person name="Kautsar S.A."/>
            <person name="Yang D."/>
            <person name="Bader C.D."/>
            <person name="Teijaro C.N."/>
            <person name="Fluegel L."/>
            <person name="Davis C.M."/>
            <person name="Simpson J.R."/>
            <person name="Lauterbach L."/>
            <person name="Steele A.D."/>
            <person name="Gui C."/>
            <person name="Meng S."/>
            <person name="Li G."/>
            <person name="Viehrig K."/>
            <person name="Ye F."/>
            <person name="Su P."/>
            <person name="Kiefer A.F."/>
            <person name="Nichols A."/>
            <person name="Cepeda A.J."/>
            <person name="Yan W."/>
            <person name="Fan B."/>
            <person name="Jiang Y."/>
            <person name="Adhikari A."/>
            <person name="Zheng C.-J."/>
            <person name="Schuster L."/>
            <person name="Cowan T.M."/>
            <person name="Smanski M.J."/>
            <person name="Chevrette M.G."/>
            <person name="De Carvalho L.P.S."/>
            <person name="Shen B."/>
        </authorList>
    </citation>
    <scope>NUCLEOTIDE SEQUENCE [LARGE SCALE GENOMIC DNA]</scope>
    <source>
        <strain evidence="2 3">NPDC050545</strain>
    </source>
</reference>
<evidence type="ECO:0000259" key="1">
    <source>
        <dbReference type="Pfam" id="PF12728"/>
    </source>
</evidence>
<protein>
    <submittedName>
        <fullName evidence="2">Helix-turn-helix transcriptional regulator</fullName>
    </submittedName>
</protein>
<keyword evidence="3" id="KW-1185">Reference proteome</keyword>
<sequence length="60" mass="6880">MNAEVLTPQELAAREKVPLATVYAWNSRGDGPRYYRAGKYVRYRLADVIAWEDSRFAESA</sequence>